<dbReference type="CDD" id="cd06225">
    <property type="entry name" value="HAMP"/>
    <property type="match status" value="1"/>
</dbReference>
<dbReference type="EC" id="2.7.13.3" evidence="2"/>
<dbReference type="PANTHER" id="PTHR45436">
    <property type="entry name" value="SENSOR HISTIDINE KINASE YKOH"/>
    <property type="match status" value="1"/>
</dbReference>
<dbReference type="InterPro" id="IPR003660">
    <property type="entry name" value="HAMP_dom"/>
</dbReference>
<evidence type="ECO:0000256" key="6">
    <source>
        <dbReference type="ARBA" id="ARBA00023012"/>
    </source>
</evidence>
<dbReference type="Proteomes" id="UP000245657">
    <property type="component" value="Unassembled WGS sequence"/>
</dbReference>
<dbReference type="PANTHER" id="PTHR45436:SF5">
    <property type="entry name" value="SENSOR HISTIDINE KINASE TRCS"/>
    <property type="match status" value="1"/>
</dbReference>
<keyword evidence="10" id="KW-1185">Reference proteome</keyword>
<evidence type="ECO:0000256" key="4">
    <source>
        <dbReference type="ARBA" id="ARBA00022679"/>
    </source>
</evidence>
<keyword evidence="6" id="KW-0902">Two-component regulatory system</keyword>
<evidence type="ECO:0000256" key="1">
    <source>
        <dbReference type="ARBA" id="ARBA00000085"/>
    </source>
</evidence>
<keyword evidence="7" id="KW-0472">Membrane</keyword>
<evidence type="ECO:0000256" key="5">
    <source>
        <dbReference type="ARBA" id="ARBA00022777"/>
    </source>
</evidence>
<keyword evidence="7" id="KW-1133">Transmembrane helix</keyword>
<keyword evidence="7" id="KW-0812">Transmembrane</keyword>
<feature type="transmembrane region" description="Helical" evidence="7">
    <location>
        <begin position="238"/>
        <end position="256"/>
    </location>
</feature>
<feature type="transmembrane region" description="Helical" evidence="7">
    <location>
        <begin position="57"/>
        <end position="79"/>
    </location>
</feature>
<evidence type="ECO:0000256" key="3">
    <source>
        <dbReference type="ARBA" id="ARBA00022553"/>
    </source>
</evidence>
<comment type="caution">
    <text evidence="9">The sequence shown here is derived from an EMBL/GenBank/DDBJ whole genome shotgun (WGS) entry which is preliminary data.</text>
</comment>
<dbReference type="EMBL" id="QGMY01000007">
    <property type="protein sequence ID" value="PWR72160.1"/>
    <property type="molecule type" value="Genomic_DNA"/>
</dbReference>
<dbReference type="RefSeq" id="WP_109968649.1">
    <property type="nucleotide sequence ID" value="NZ_CP176093.1"/>
</dbReference>
<dbReference type="Pfam" id="PF00672">
    <property type="entry name" value="HAMP"/>
    <property type="match status" value="1"/>
</dbReference>
<dbReference type="PROSITE" id="PS50885">
    <property type="entry name" value="HAMP"/>
    <property type="match status" value="1"/>
</dbReference>
<dbReference type="SMART" id="SM00304">
    <property type="entry name" value="HAMP"/>
    <property type="match status" value="1"/>
</dbReference>
<organism evidence="9 10">
    <name type="scientific">Methanospirillum lacunae</name>
    <dbReference type="NCBI Taxonomy" id="668570"/>
    <lineage>
        <taxon>Archaea</taxon>
        <taxon>Methanobacteriati</taxon>
        <taxon>Methanobacteriota</taxon>
        <taxon>Stenosarchaea group</taxon>
        <taxon>Methanomicrobia</taxon>
        <taxon>Methanomicrobiales</taxon>
        <taxon>Methanospirillaceae</taxon>
        <taxon>Methanospirillum</taxon>
    </lineage>
</organism>
<protein>
    <recommendedName>
        <fullName evidence="2">histidine kinase</fullName>
        <ecNumber evidence="2">2.7.13.3</ecNumber>
    </recommendedName>
</protein>
<sequence>MFRVNKEIIFRIIIDPAFSSSLHEIPEASSHKKCPSAAWVHGRSNMTSMINSIMTKLTAGFVILVLVISGLTFLFTYGASSGKIQESTQQELLALASITAADLNGNEIAKLQPGMESEVLYIMNAEQLAKMAKSDPDIVKIYTLRNGSSDIEYVVDSGYNTGKRNFRIGDVESTPTGAMKDAFSERQVEPEFVNRPWGTVLAAYAPIKDAKGQVIGIVGVDMDAGVVQGRMNFVGQTIYLILILGIICAGLIIAVFSRTMIRDIHILIDSANRISRGETDVTISISRNDEIGELASSFKRMVTSLKILMHQDYQE</sequence>
<keyword evidence="3" id="KW-0597">Phosphoprotein</keyword>
<evidence type="ECO:0000259" key="8">
    <source>
        <dbReference type="PROSITE" id="PS50885"/>
    </source>
</evidence>
<dbReference type="GO" id="GO:0004673">
    <property type="term" value="F:protein histidine kinase activity"/>
    <property type="evidence" value="ECO:0007669"/>
    <property type="project" value="UniProtKB-EC"/>
</dbReference>
<dbReference type="GeneID" id="97547973"/>
<reference evidence="9 10" key="1">
    <citation type="submission" date="2018-05" db="EMBL/GenBank/DDBJ databases">
        <title>Draft genome of Methanospirillum lacunae Ki8-1.</title>
        <authorList>
            <person name="Dueholm M.S."/>
            <person name="Nielsen P.H."/>
            <person name="Bakmann L.F."/>
            <person name="Otzen D.E."/>
        </authorList>
    </citation>
    <scope>NUCLEOTIDE SEQUENCE [LARGE SCALE GENOMIC DNA]</scope>
    <source>
        <strain evidence="9 10">Ki8-1</strain>
    </source>
</reference>
<dbReference type="InterPro" id="IPR029151">
    <property type="entry name" value="Sensor-like_sf"/>
</dbReference>
<dbReference type="InterPro" id="IPR050428">
    <property type="entry name" value="TCS_sensor_his_kinase"/>
</dbReference>
<evidence type="ECO:0000313" key="10">
    <source>
        <dbReference type="Proteomes" id="UP000245657"/>
    </source>
</evidence>
<name>A0A2V2N0M5_9EURY</name>
<feature type="domain" description="HAMP" evidence="8">
    <location>
        <begin position="258"/>
        <end position="310"/>
    </location>
</feature>
<evidence type="ECO:0000256" key="7">
    <source>
        <dbReference type="SAM" id="Phobius"/>
    </source>
</evidence>
<keyword evidence="5" id="KW-0418">Kinase</keyword>
<dbReference type="OrthoDB" id="147431at2157"/>
<comment type="catalytic activity">
    <reaction evidence="1">
        <text>ATP + protein L-histidine = ADP + protein N-phospho-L-histidine.</text>
        <dbReference type="EC" id="2.7.13.3"/>
    </reaction>
</comment>
<keyword evidence="4" id="KW-0808">Transferase</keyword>
<proteinExistence type="predicted"/>
<dbReference type="GO" id="GO:0005886">
    <property type="term" value="C:plasma membrane"/>
    <property type="evidence" value="ECO:0007669"/>
    <property type="project" value="TreeGrafter"/>
</dbReference>
<dbReference type="AlphaFoldDB" id="A0A2V2N0M5"/>
<dbReference type="SUPFAM" id="SSF103190">
    <property type="entry name" value="Sensory domain-like"/>
    <property type="match status" value="1"/>
</dbReference>
<dbReference type="Gene3D" id="6.10.340.10">
    <property type="match status" value="1"/>
</dbReference>
<accession>A0A2V2N0M5</accession>
<gene>
    <name evidence="9" type="ORF">DK846_09220</name>
</gene>
<dbReference type="SUPFAM" id="SSF158472">
    <property type="entry name" value="HAMP domain-like"/>
    <property type="match status" value="1"/>
</dbReference>
<dbReference type="GO" id="GO:0000160">
    <property type="term" value="P:phosphorelay signal transduction system"/>
    <property type="evidence" value="ECO:0007669"/>
    <property type="project" value="UniProtKB-KW"/>
</dbReference>
<evidence type="ECO:0000313" key="9">
    <source>
        <dbReference type="EMBL" id="PWR72160.1"/>
    </source>
</evidence>
<evidence type="ECO:0000256" key="2">
    <source>
        <dbReference type="ARBA" id="ARBA00012438"/>
    </source>
</evidence>